<accession>A0A9D2NRJ8</accession>
<comment type="caution">
    <text evidence="2">The sequence shown here is derived from an EMBL/GenBank/DDBJ whole genome shotgun (WGS) entry which is preliminary data.</text>
</comment>
<protein>
    <submittedName>
        <fullName evidence="2">Uncharacterized protein</fullName>
    </submittedName>
</protein>
<gene>
    <name evidence="2" type="ORF">H9702_01000</name>
</gene>
<feature type="transmembrane region" description="Helical" evidence="1">
    <location>
        <begin position="77"/>
        <end position="96"/>
    </location>
</feature>
<dbReference type="AlphaFoldDB" id="A0A9D2NRJ8"/>
<evidence type="ECO:0000256" key="1">
    <source>
        <dbReference type="SAM" id="Phobius"/>
    </source>
</evidence>
<feature type="transmembrane region" description="Helical" evidence="1">
    <location>
        <begin position="138"/>
        <end position="158"/>
    </location>
</feature>
<feature type="transmembrane region" description="Helical" evidence="1">
    <location>
        <begin position="21"/>
        <end position="40"/>
    </location>
</feature>
<proteinExistence type="predicted"/>
<sequence length="263" mass="30064">MRMRLSYEALKKEISEHKGSFAVYMLLRAFVVLTLILQLLNGNFENVFLCLLTLLLLIVPAAIQVEFHIELPTLLEVILLVFIFCAEILGEINAFYERIPIWDTVLHTVNGFVAAAIGFSLVDLMNRNERIAFSLSPLFAVLVAFCVSMTIGVMWEFFEFFMDQVFQLDMQKDTVIHSFSSVMLDPAHSNTPIRLEDIHDTVVNGTSLGLGGYLDIGLIDTMQDLLVNFIGAVLFSFFGYFCMKYKDKRKLLRKLVPRRKEKN</sequence>
<dbReference type="InterPro" id="IPR014509">
    <property type="entry name" value="YjdF-like"/>
</dbReference>
<feature type="transmembrane region" description="Helical" evidence="1">
    <location>
        <begin position="46"/>
        <end position="65"/>
    </location>
</feature>
<evidence type="ECO:0000313" key="2">
    <source>
        <dbReference type="EMBL" id="HJC35694.1"/>
    </source>
</evidence>
<dbReference type="EMBL" id="DWWM01000005">
    <property type="protein sequence ID" value="HJC35694.1"/>
    <property type="molecule type" value="Genomic_DNA"/>
</dbReference>
<organism evidence="2 3">
    <name type="scientific">Candidatus Merdibacter merdavium</name>
    <dbReference type="NCBI Taxonomy" id="2838692"/>
    <lineage>
        <taxon>Bacteria</taxon>
        <taxon>Bacillati</taxon>
        <taxon>Bacillota</taxon>
        <taxon>Erysipelotrichia</taxon>
        <taxon>Erysipelotrichales</taxon>
        <taxon>Erysipelotrichaceae</taxon>
        <taxon>Merdibacter</taxon>
    </lineage>
</organism>
<reference evidence="2" key="1">
    <citation type="journal article" date="2021" name="PeerJ">
        <title>Extensive microbial diversity within the chicken gut microbiome revealed by metagenomics and culture.</title>
        <authorList>
            <person name="Gilroy R."/>
            <person name="Ravi A."/>
            <person name="Getino M."/>
            <person name="Pursley I."/>
            <person name="Horton D.L."/>
            <person name="Alikhan N.F."/>
            <person name="Baker D."/>
            <person name="Gharbi K."/>
            <person name="Hall N."/>
            <person name="Watson M."/>
            <person name="Adriaenssens E.M."/>
            <person name="Foster-Nyarko E."/>
            <person name="Jarju S."/>
            <person name="Secka A."/>
            <person name="Antonio M."/>
            <person name="Oren A."/>
            <person name="Chaudhuri R.R."/>
            <person name="La Ragione R."/>
            <person name="Hildebrand F."/>
            <person name="Pallen M.J."/>
        </authorList>
    </citation>
    <scope>NUCLEOTIDE SEQUENCE</scope>
    <source>
        <strain evidence="2">CHK187-11901</strain>
    </source>
</reference>
<evidence type="ECO:0000313" key="3">
    <source>
        <dbReference type="Proteomes" id="UP000823896"/>
    </source>
</evidence>
<keyword evidence="1" id="KW-1133">Transmembrane helix</keyword>
<dbReference type="Pfam" id="PF09997">
    <property type="entry name" value="DUF2238"/>
    <property type="match status" value="1"/>
</dbReference>
<keyword evidence="1" id="KW-0812">Transmembrane</keyword>
<feature type="transmembrane region" description="Helical" evidence="1">
    <location>
        <begin position="225"/>
        <end position="243"/>
    </location>
</feature>
<reference evidence="2" key="2">
    <citation type="submission" date="2021-04" db="EMBL/GenBank/DDBJ databases">
        <authorList>
            <person name="Gilroy R."/>
        </authorList>
    </citation>
    <scope>NUCLEOTIDE SEQUENCE</scope>
    <source>
        <strain evidence="2">CHK187-11901</strain>
    </source>
</reference>
<keyword evidence="1" id="KW-0472">Membrane</keyword>
<name>A0A9D2NRJ8_9FIRM</name>
<feature type="transmembrane region" description="Helical" evidence="1">
    <location>
        <begin position="108"/>
        <end position="126"/>
    </location>
</feature>
<dbReference type="Proteomes" id="UP000823896">
    <property type="component" value="Unassembled WGS sequence"/>
</dbReference>